<evidence type="ECO:0000313" key="3">
    <source>
        <dbReference type="EMBL" id="QPC84517.1"/>
    </source>
</evidence>
<protein>
    <recommendedName>
        <fullName evidence="5">CARDB domain-containing protein</fullName>
    </recommendedName>
</protein>
<evidence type="ECO:0000256" key="1">
    <source>
        <dbReference type="SAM" id="MobiDB-lite"/>
    </source>
</evidence>
<sequence length="462" mass="52897">MQRRFFNRNFWLFGLLVFIVSTQTLPLFAQSEPRDYGITNVGYSFTDDNSAFSLEFTVANAGGDASGTTIIQIISLTDEREVLVEEDLPPLAAGETAVIKIPFDVTDFESESVQALRIRVGVDSFELNGSPIAEDNTQDVSVPIPRHEGIAATGSAPLFEQNPDGSISILGARYEPTELLAMLVIVIGLFIMIWLLSIILRLIFRRPARLERWDPPYGHVPPMDPNSQEGRRYEWQRYALNGGFFIPPQEGAYHAIKLLLSEQDRNLENWTVSGLRLSQYDQYGMISSTNTVAERRLVKRLNRIVRHQEDDTQEQFEKKLQPIAKGLVKQLRKRISKKTAFLPIEFDVRFLGKHGEIKILFELYQLRQGAWYRIDQWEPEMQIIGQDIHESYRYTIHGRVSGEQTRDFYKRLEADLIWLLVDTIRNPIVLQRYQPVAPPVREDPPETLTGLSPVTDQHPAVT</sequence>
<keyword evidence="2" id="KW-0472">Membrane</keyword>
<keyword evidence="2" id="KW-1133">Transmembrane helix</keyword>
<dbReference type="EMBL" id="CP062983">
    <property type="protein sequence ID" value="QPC84517.1"/>
    <property type="molecule type" value="Genomic_DNA"/>
</dbReference>
<evidence type="ECO:0008006" key="5">
    <source>
        <dbReference type="Google" id="ProtNLM"/>
    </source>
</evidence>
<evidence type="ECO:0000313" key="4">
    <source>
        <dbReference type="Proteomes" id="UP000594468"/>
    </source>
</evidence>
<keyword evidence="2" id="KW-0812">Transmembrane</keyword>
<evidence type="ECO:0000256" key="2">
    <source>
        <dbReference type="SAM" id="Phobius"/>
    </source>
</evidence>
<proteinExistence type="predicted"/>
<dbReference type="AlphaFoldDB" id="A0A7S8ECL4"/>
<dbReference type="RefSeq" id="WP_195172580.1">
    <property type="nucleotide sequence ID" value="NZ_CP062983.1"/>
</dbReference>
<dbReference type="Proteomes" id="UP000594468">
    <property type="component" value="Chromosome"/>
</dbReference>
<keyword evidence="4" id="KW-1185">Reference proteome</keyword>
<feature type="transmembrane region" description="Helical" evidence="2">
    <location>
        <begin position="179"/>
        <end position="204"/>
    </location>
</feature>
<organism evidence="3 4">
    <name type="scientific">Phototrophicus methaneseepsis</name>
    <dbReference type="NCBI Taxonomy" id="2710758"/>
    <lineage>
        <taxon>Bacteria</taxon>
        <taxon>Bacillati</taxon>
        <taxon>Chloroflexota</taxon>
        <taxon>Candidatus Thermofontia</taxon>
        <taxon>Phototrophicales</taxon>
        <taxon>Phototrophicaceae</taxon>
        <taxon>Phototrophicus</taxon>
    </lineage>
</organism>
<gene>
    <name evidence="3" type="ORF">G4Y79_09120</name>
</gene>
<reference evidence="3 4" key="1">
    <citation type="submission" date="2020-02" db="EMBL/GenBank/DDBJ databases">
        <authorList>
            <person name="Zheng R.K."/>
            <person name="Sun C.M."/>
        </authorList>
    </citation>
    <scope>NUCLEOTIDE SEQUENCE [LARGE SCALE GENOMIC DNA]</scope>
    <source>
        <strain evidence="4">rifampicinis</strain>
    </source>
</reference>
<dbReference type="KEGG" id="pmet:G4Y79_09120"/>
<name>A0A7S8ECL4_9CHLR</name>
<feature type="region of interest" description="Disordered" evidence="1">
    <location>
        <begin position="440"/>
        <end position="462"/>
    </location>
</feature>
<accession>A0A7S8ECL4</accession>